<dbReference type="InterPro" id="IPR036259">
    <property type="entry name" value="MFS_trans_sf"/>
</dbReference>
<protein>
    <submittedName>
        <fullName evidence="9">MFS family permease</fullName>
    </submittedName>
</protein>
<dbReference type="PANTHER" id="PTHR23521:SF2">
    <property type="entry name" value="TRANSPORTER MFS SUPERFAMILY"/>
    <property type="match status" value="1"/>
</dbReference>
<keyword evidence="5 7" id="KW-1133">Transmembrane helix</keyword>
<evidence type="ECO:0000259" key="8">
    <source>
        <dbReference type="PROSITE" id="PS50850"/>
    </source>
</evidence>
<sequence>MQKSSQDHENIQWPSFIAATASVTAVGVAIGLGLPLLSMILEKRGVPSTLIGLNSAMAGIAAMAAAPITTKLAHRFSVPATMIGAVLLAALSAPGFYFAENFWLWFPLRIVFHGATTTLFILSEFWINASAPPKKRGLALGVYATVLSVGFALGPLIFARIGSDGLLPFLLGAVVLLIAAVPVFIARGECPVIDEKPQLHFMRYIFLVPTATAAVFVFGAVEAGGLSLFPIYATRSGFSESQAALLLTIMGLGNMLFQIPLGLISDRLKDRRILLFIMAFCGLVGAFTLPLLSDSWEFLAVVLLFWGGSVAGLYTVGLSHLGSRLTGADLVAANAAFIFCYAVGTVAGPQAIGAAMDASAKYGYGQQGFAWAIAFFFGLYFVLSGVRMIFRPKKT</sequence>
<dbReference type="InterPro" id="IPR020846">
    <property type="entry name" value="MFS_dom"/>
</dbReference>
<feature type="transmembrane region" description="Helical" evidence="7">
    <location>
        <begin position="243"/>
        <end position="261"/>
    </location>
</feature>
<feature type="transmembrane region" description="Helical" evidence="7">
    <location>
        <begin position="138"/>
        <end position="159"/>
    </location>
</feature>
<feature type="transmembrane region" description="Helical" evidence="7">
    <location>
        <begin position="165"/>
        <end position="185"/>
    </location>
</feature>
<dbReference type="Gene3D" id="1.20.1250.20">
    <property type="entry name" value="MFS general substrate transporter like domains"/>
    <property type="match status" value="2"/>
</dbReference>
<dbReference type="SUPFAM" id="SSF103473">
    <property type="entry name" value="MFS general substrate transporter"/>
    <property type="match status" value="1"/>
</dbReference>
<dbReference type="CDD" id="cd17477">
    <property type="entry name" value="MFS_YcaD_like"/>
    <property type="match status" value="1"/>
</dbReference>
<evidence type="ECO:0000256" key="2">
    <source>
        <dbReference type="ARBA" id="ARBA00022448"/>
    </source>
</evidence>
<evidence type="ECO:0000256" key="7">
    <source>
        <dbReference type="SAM" id="Phobius"/>
    </source>
</evidence>
<feature type="domain" description="Major facilitator superfamily (MFS) profile" evidence="8">
    <location>
        <begin position="15"/>
        <end position="395"/>
    </location>
</feature>
<organism evidence="9 10">
    <name type="scientific">Rhizobium aquaticum</name>
    <dbReference type="NCBI Taxonomy" id="1549636"/>
    <lineage>
        <taxon>Bacteria</taxon>
        <taxon>Pseudomonadati</taxon>
        <taxon>Pseudomonadota</taxon>
        <taxon>Alphaproteobacteria</taxon>
        <taxon>Hyphomicrobiales</taxon>
        <taxon>Rhizobiaceae</taxon>
        <taxon>Rhizobium/Agrobacterium group</taxon>
        <taxon>Rhizobium</taxon>
    </lineage>
</organism>
<feature type="transmembrane region" description="Helical" evidence="7">
    <location>
        <begin position="206"/>
        <end position="231"/>
    </location>
</feature>
<feature type="transmembrane region" description="Helical" evidence="7">
    <location>
        <begin position="104"/>
        <end position="126"/>
    </location>
</feature>
<feature type="transmembrane region" description="Helical" evidence="7">
    <location>
        <begin position="330"/>
        <end position="348"/>
    </location>
</feature>
<evidence type="ECO:0000256" key="5">
    <source>
        <dbReference type="ARBA" id="ARBA00022989"/>
    </source>
</evidence>
<dbReference type="InterPro" id="IPR011701">
    <property type="entry name" value="MFS"/>
</dbReference>
<evidence type="ECO:0000313" key="9">
    <source>
        <dbReference type="EMBL" id="MET3612732.1"/>
    </source>
</evidence>
<evidence type="ECO:0000256" key="4">
    <source>
        <dbReference type="ARBA" id="ARBA00022692"/>
    </source>
</evidence>
<feature type="transmembrane region" description="Helical" evidence="7">
    <location>
        <begin position="78"/>
        <end position="98"/>
    </location>
</feature>
<name>A0ABV2IW67_9HYPH</name>
<gene>
    <name evidence="9" type="ORF">ABID16_001037</name>
</gene>
<evidence type="ECO:0000313" key="10">
    <source>
        <dbReference type="Proteomes" id="UP001549047"/>
    </source>
</evidence>
<comment type="subcellular location">
    <subcellularLocation>
        <location evidence="1">Cell membrane</location>
        <topology evidence="1">Multi-pass membrane protein</topology>
    </subcellularLocation>
</comment>
<feature type="transmembrane region" description="Helical" evidence="7">
    <location>
        <begin position="298"/>
        <end position="318"/>
    </location>
</feature>
<evidence type="ECO:0000256" key="6">
    <source>
        <dbReference type="ARBA" id="ARBA00023136"/>
    </source>
</evidence>
<keyword evidence="2" id="KW-0813">Transport</keyword>
<dbReference type="PANTHER" id="PTHR23521">
    <property type="entry name" value="TRANSPORTER MFS SUPERFAMILY"/>
    <property type="match status" value="1"/>
</dbReference>
<accession>A0ABV2IW67</accession>
<feature type="transmembrane region" description="Helical" evidence="7">
    <location>
        <begin position="273"/>
        <end position="292"/>
    </location>
</feature>
<keyword evidence="4 7" id="KW-0812">Transmembrane</keyword>
<evidence type="ECO:0000256" key="3">
    <source>
        <dbReference type="ARBA" id="ARBA00022475"/>
    </source>
</evidence>
<comment type="caution">
    <text evidence="9">The sequence shown here is derived from an EMBL/GenBank/DDBJ whole genome shotgun (WGS) entry which is preliminary data.</text>
</comment>
<feature type="transmembrane region" description="Helical" evidence="7">
    <location>
        <begin position="12"/>
        <end position="34"/>
    </location>
</feature>
<dbReference type="EMBL" id="JBEPMB010000001">
    <property type="protein sequence ID" value="MET3612732.1"/>
    <property type="molecule type" value="Genomic_DNA"/>
</dbReference>
<reference evidence="9 10" key="1">
    <citation type="submission" date="2024-06" db="EMBL/GenBank/DDBJ databases">
        <title>Genomic Encyclopedia of Type Strains, Phase IV (KMG-IV): sequencing the most valuable type-strain genomes for metagenomic binning, comparative biology and taxonomic classification.</title>
        <authorList>
            <person name="Goeker M."/>
        </authorList>
    </citation>
    <scope>NUCLEOTIDE SEQUENCE [LARGE SCALE GENOMIC DNA]</scope>
    <source>
        <strain evidence="9 10">DSM 29780</strain>
    </source>
</reference>
<dbReference type="InterPro" id="IPR047200">
    <property type="entry name" value="MFS_YcaD-like"/>
</dbReference>
<keyword evidence="10" id="KW-1185">Reference proteome</keyword>
<feature type="transmembrane region" description="Helical" evidence="7">
    <location>
        <begin position="368"/>
        <end position="390"/>
    </location>
</feature>
<dbReference type="PROSITE" id="PS50850">
    <property type="entry name" value="MFS"/>
    <property type="match status" value="1"/>
</dbReference>
<proteinExistence type="predicted"/>
<keyword evidence="3" id="KW-1003">Cell membrane</keyword>
<keyword evidence="6 7" id="KW-0472">Membrane</keyword>
<evidence type="ECO:0000256" key="1">
    <source>
        <dbReference type="ARBA" id="ARBA00004651"/>
    </source>
</evidence>
<dbReference type="Proteomes" id="UP001549047">
    <property type="component" value="Unassembled WGS sequence"/>
</dbReference>
<feature type="transmembrane region" description="Helical" evidence="7">
    <location>
        <begin position="46"/>
        <end position="66"/>
    </location>
</feature>
<dbReference type="Pfam" id="PF07690">
    <property type="entry name" value="MFS_1"/>
    <property type="match status" value="1"/>
</dbReference>